<comment type="caution">
    <text evidence="2">The sequence shown here is derived from an EMBL/GenBank/DDBJ whole genome shotgun (WGS) entry which is preliminary data.</text>
</comment>
<keyword evidence="3" id="KW-1185">Reference proteome</keyword>
<evidence type="ECO:0008006" key="4">
    <source>
        <dbReference type="Google" id="ProtNLM"/>
    </source>
</evidence>
<gene>
    <name evidence="2" type="ORF">ACFQ16_00375</name>
</gene>
<evidence type="ECO:0000313" key="2">
    <source>
        <dbReference type="EMBL" id="MFD0918187.1"/>
    </source>
</evidence>
<dbReference type="Proteomes" id="UP001597018">
    <property type="component" value="Unassembled WGS sequence"/>
</dbReference>
<feature type="chain" id="PRO_5047069171" description="Secreted protein" evidence="1">
    <location>
        <begin position="28"/>
        <end position="65"/>
    </location>
</feature>
<proteinExistence type="predicted"/>
<keyword evidence="1" id="KW-0732">Signal</keyword>
<reference evidence="3" key="1">
    <citation type="journal article" date="2019" name="Int. J. Syst. Evol. Microbiol.">
        <title>The Global Catalogue of Microorganisms (GCM) 10K type strain sequencing project: providing services to taxonomists for standard genome sequencing and annotation.</title>
        <authorList>
            <consortium name="The Broad Institute Genomics Platform"/>
            <consortium name="The Broad Institute Genome Sequencing Center for Infectious Disease"/>
            <person name="Wu L."/>
            <person name="Ma J."/>
        </authorList>
    </citation>
    <scope>NUCLEOTIDE SEQUENCE [LARGE SCALE GENOMIC DNA]</scope>
    <source>
        <strain evidence="3">CCUG 56401</strain>
    </source>
</reference>
<feature type="signal peptide" evidence="1">
    <location>
        <begin position="1"/>
        <end position="27"/>
    </location>
</feature>
<sequence>MTTGKNALVTAAIGLTALLGAATPALAAPSATAHECLRAGGHVVPLQNGMQVCVGGWLHNELLEG</sequence>
<dbReference type="RefSeq" id="WP_263250178.1">
    <property type="nucleotide sequence ID" value="NZ_BAABLT010000034.1"/>
</dbReference>
<protein>
    <recommendedName>
        <fullName evidence="4">Secreted protein</fullName>
    </recommendedName>
</protein>
<organism evidence="2 3">
    <name type="scientific">Saccharopolyspora rosea</name>
    <dbReference type="NCBI Taxonomy" id="524884"/>
    <lineage>
        <taxon>Bacteria</taxon>
        <taxon>Bacillati</taxon>
        <taxon>Actinomycetota</taxon>
        <taxon>Actinomycetes</taxon>
        <taxon>Pseudonocardiales</taxon>
        <taxon>Pseudonocardiaceae</taxon>
        <taxon>Saccharopolyspora</taxon>
    </lineage>
</organism>
<dbReference type="EMBL" id="JBHTIW010000001">
    <property type="protein sequence ID" value="MFD0918187.1"/>
    <property type="molecule type" value="Genomic_DNA"/>
</dbReference>
<evidence type="ECO:0000313" key="3">
    <source>
        <dbReference type="Proteomes" id="UP001597018"/>
    </source>
</evidence>
<accession>A0ABW3FKJ1</accession>
<evidence type="ECO:0000256" key="1">
    <source>
        <dbReference type="SAM" id="SignalP"/>
    </source>
</evidence>
<name>A0ABW3FKJ1_9PSEU</name>